<reference evidence="13 14" key="1">
    <citation type="submission" date="2023-07" db="EMBL/GenBank/DDBJ databases">
        <title>Sorghum-associated microbial communities from plants grown in Nebraska, USA.</title>
        <authorList>
            <person name="Schachtman D."/>
        </authorList>
    </citation>
    <scope>NUCLEOTIDE SEQUENCE [LARGE SCALE GENOMIC DNA]</scope>
    <source>
        <strain evidence="13 14">CC482</strain>
    </source>
</reference>
<dbReference type="PANTHER" id="PTHR43289:SF34">
    <property type="entry name" value="SERINE_THREONINE-PROTEIN KINASE YBDM-RELATED"/>
    <property type="match status" value="1"/>
</dbReference>
<dbReference type="NCBIfam" id="NF033483">
    <property type="entry name" value="PknB_PASTA_kin"/>
    <property type="match status" value="1"/>
</dbReference>
<evidence type="ECO:0000256" key="8">
    <source>
        <dbReference type="ARBA" id="ARBA00048679"/>
    </source>
</evidence>
<dbReference type="InterPro" id="IPR005543">
    <property type="entry name" value="PASTA_dom"/>
</dbReference>
<evidence type="ECO:0000259" key="12">
    <source>
        <dbReference type="PROSITE" id="PS51178"/>
    </source>
</evidence>
<keyword evidence="5 13" id="KW-0418">Kinase</keyword>
<dbReference type="InterPro" id="IPR008271">
    <property type="entry name" value="Ser/Thr_kinase_AS"/>
</dbReference>
<dbReference type="InterPro" id="IPR000719">
    <property type="entry name" value="Prot_kinase_dom"/>
</dbReference>
<name>A0ABT9U3G2_PAEHA</name>
<feature type="domain" description="Protein kinase" evidence="11">
    <location>
        <begin position="10"/>
        <end position="270"/>
    </location>
</feature>
<proteinExistence type="predicted"/>
<dbReference type="Gene3D" id="3.30.200.20">
    <property type="entry name" value="Phosphorylase Kinase, domain 1"/>
    <property type="match status" value="1"/>
</dbReference>
<evidence type="ECO:0000313" key="14">
    <source>
        <dbReference type="Proteomes" id="UP001229346"/>
    </source>
</evidence>
<dbReference type="GO" id="GO:0004674">
    <property type="term" value="F:protein serine/threonine kinase activity"/>
    <property type="evidence" value="ECO:0007669"/>
    <property type="project" value="UniProtKB-EC"/>
</dbReference>
<dbReference type="CDD" id="cd06577">
    <property type="entry name" value="PASTA_pknB"/>
    <property type="match status" value="3"/>
</dbReference>
<evidence type="ECO:0000313" key="13">
    <source>
        <dbReference type="EMBL" id="MDQ0112994.1"/>
    </source>
</evidence>
<dbReference type="Pfam" id="PF00069">
    <property type="entry name" value="Pkinase"/>
    <property type="match status" value="1"/>
</dbReference>
<feature type="domain" description="PASTA" evidence="12">
    <location>
        <begin position="365"/>
        <end position="432"/>
    </location>
</feature>
<dbReference type="EMBL" id="JAUSSU010000004">
    <property type="protein sequence ID" value="MDQ0112994.1"/>
    <property type="molecule type" value="Genomic_DNA"/>
</dbReference>
<evidence type="ECO:0000256" key="1">
    <source>
        <dbReference type="ARBA" id="ARBA00012513"/>
    </source>
</evidence>
<dbReference type="Gene3D" id="3.30.10.20">
    <property type="match status" value="3"/>
</dbReference>
<keyword evidence="6 9" id="KW-0067">ATP-binding</keyword>
<keyword evidence="3 13" id="KW-0808">Transferase</keyword>
<evidence type="ECO:0000256" key="7">
    <source>
        <dbReference type="ARBA" id="ARBA00047899"/>
    </source>
</evidence>
<keyword evidence="14" id="KW-1185">Reference proteome</keyword>
<keyword evidence="2" id="KW-0723">Serine/threonine-protein kinase</keyword>
<dbReference type="RefSeq" id="WP_307203945.1">
    <property type="nucleotide sequence ID" value="NZ_JAUSSU010000004.1"/>
</dbReference>
<comment type="caution">
    <text evidence="13">The sequence shown here is derived from an EMBL/GenBank/DDBJ whole genome shotgun (WGS) entry which is preliminary data.</text>
</comment>
<dbReference type="InterPro" id="IPR017441">
    <property type="entry name" value="Protein_kinase_ATP_BS"/>
</dbReference>
<gene>
    <name evidence="13" type="ORF">J2T15_002429</name>
</gene>
<evidence type="ECO:0000256" key="10">
    <source>
        <dbReference type="SAM" id="MobiDB-lite"/>
    </source>
</evidence>
<feature type="domain" description="PASTA" evidence="12">
    <location>
        <begin position="504"/>
        <end position="574"/>
    </location>
</feature>
<dbReference type="PROSITE" id="PS00107">
    <property type="entry name" value="PROTEIN_KINASE_ATP"/>
    <property type="match status" value="1"/>
</dbReference>
<dbReference type="PROSITE" id="PS51178">
    <property type="entry name" value="PASTA"/>
    <property type="match status" value="3"/>
</dbReference>
<dbReference type="SMART" id="SM00740">
    <property type="entry name" value="PASTA"/>
    <property type="match status" value="3"/>
</dbReference>
<dbReference type="Proteomes" id="UP001229346">
    <property type="component" value="Unassembled WGS sequence"/>
</dbReference>
<dbReference type="SUPFAM" id="SSF56112">
    <property type="entry name" value="Protein kinase-like (PK-like)"/>
    <property type="match status" value="1"/>
</dbReference>
<evidence type="ECO:0000259" key="11">
    <source>
        <dbReference type="PROSITE" id="PS50011"/>
    </source>
</evidence>
<evidence type="ECO:0000256" key="9">
    <source>
        <dbReference type="PROSITE-ProRule" id="PRU10141"/>
    </source>
</evidence>
<keyword evidence="4 9" id="KW-0547">Nucleotide-binding</keyword>
<organism evidence="13 14">
    <name type="scientific">Paenibacillus harenae</name>
    <dbReference type="NCBI Taxonomy" id="306543"/>
    <lineage>
        <taxon>Bacteria</taxon>
        <taxon>Bacillati</taxon>
        <taxon>Bacillota</taxon>
        <taxon>Bacilli</taxon>
        <taxon>Bacillales</taxon>
        <taxon>Paenibacillaceae</taxon>
        <taxon>Paenibacillus</taxon>
    </lineage>
</organism>
<dbReference type="CDD" id="cd14014">
    <property type="entry name" value="STKc_PknB_like"/>
    <property type="match status" value="1"/>
</dbReference>
<comment type="catalytic activity">
    <reaction evidence="7">
        <text>L-threonyl-[protein] + ATP = O-phospho-L-threonyl-[protein] + ADP + H(+)</text>
        <dbReference type="Rhea" id="RHEA:46608"/>
        <dbReference type="Rhea" id="RHEA-COMP:11060"/>
        <dbReference type="Rhea" id="RHEA-COMP:11605"/>
        <dbReference type="ChEBI" id="CHEBI:15378"/>
        <dbReference type="ChEBI" id="CHEBI:30013"/>
        <dbReference type="ChEBI" id="CHEBI:30616"/>
        <dbReference type="ChEBI" id="CHEBI:61977"/>
        <dbReference type="ChEBI" id="CHEBI:456216"/>
        <dbReference type="EC" id="2.7.11.1"/>
    </reaction>
</comment>
<evidence type="ECO:0000256" key="4">
    <source>
        <dbReference type="ARBA" id="ARBA00022741"/>
    </source>
</evidence>
<protein>
    <recommendedName>
        <fullName evidence="1">non-specific serine/threonine protein kinase</fullName>
        <ecNumber evidence="1">2.7.11.1</ecNumber>
    </recommendedName>
</protein>
<dbReference type="Gene3D" id="2.60.40.2560">
    <property type="match status" value="1"/>
</dbReference>
<feature type="binding site" evidence="9">
    <location>
        <position position="39"/>
    </location>
    <ligand>
        <name>ATP</name>
        <dbReference type="ChEBI" id="CHEBI:30616"/>
    </ligand>
</feature>
<accession>A0ABT9U3G2</accession>
<dbReference type="SMART" id="SM00220">
    <property type="entry name" value="S_TKc"/>
    <property type="match status" value="1"/>
</dbReference>
<evidence type="ECO:0000256" key="5">
    <source>
        <dbReference type="ARBA" id="ARBA00022777"/>
    </source>
</evidence>
<dbReference type="PROSITE" id="PS50011">
    <property type="entry name" value="PROTEIN_KINASE_DOM"/>
    <property type="match status" value="1"/>
</dbReference>
<comment type="catalytic activity">
    <reaction evidence="8">
        <text>L-seryl-[protein] + ATP = O-phospho-L-seryl-[protein] + ADP + H(+)</text>
        <dbReference type="Rhea" id="RHEA:17989"/>
        <dbReference type="Rhea" id="RHEA-COMP:9863"/>
        <dbReference type="Rhea" id="RHEA-COMP:11604"/>
        <dbReference type="ChEBI" id="CHEBI:15378"/>
        <dbReference type="ChEBI" id="CHEBI:29999"/>
        <dbReference type="ChEBI" id="CHEBI:30616"/>
        <dbReference type="ChEBI" id="CHEBI:83421"/>
        <dbReference type="ChEBI" id="CHEBI:456216"/>
        <dbReference type="EC" id="2.7.11.1"/>
    </reaction>
</comment>
<dbReference type="EC" id="2.7.11.1" evidence="1"/>
<feature type="region of interest" description="Disordered" evidence="10">
    <location>
        <begin position="659"/>
        <end position="706"/>
    </location>
</feature>
<dbReference type="PROSITE" id="PS00108">
    <property type="entry name" value="PROTEIN_KINASE_ST"/>
    <property type="match status" value="1"/>
</dbReference>
<dbReference type="PANTHER" id="PTHR43289">
    <property type="entry name" value="MITOGEN-ACTIVATED PROTEIN KINASE KINASE KINASE 20-RELATED"/>
    <property type="match status" value="1"/>
</dbReference>
<dbReference type="Gene3D" id="1.10.510.10">
    <property type="entry name" value="Transferase(Phosphotransferase) domain 1"/>
    <property type="match status" value="1"/>
</dbReference>
<evidence type="ECO:0000256" key="2">
    <source>
        <dbReference type="ARBA" id="ARBA00022527"/>
    </source>
</evidence>
<evidence type="ECO:0000256" key="6">
    <source>
        <dbReference type="ARBA" id="ARBA00022840"/>
    </source>
</evidence>
<dbReference type="InterPro" id="IPR011009">
    <property type="entry name" value="Kinase-like_dom_sf"/>
</dbReference>
<sequence length="706" mass="78809">MIGHDLGGRYEILTRIGGGGMALVYKAHDVLLNRNVAVKVLRQQFVHDEEFIRRFRREAQSAGALSHPNVVSIYDVGQEEDTHYIVMEYVEGNNLNEIIQERAPLQADEAVRIAMQICDALDHAHQNHIIHRDIKPHNILIGKNGRVKVTDFGIARAVTSSTITQTGSVIGSVHYFSPEHAKGINTGEKSDIYSLGIVLYQMLTARLPFLGESPISVALKHLQENFEEPRVANPHIPQSVENVILKAMRKNQIERYGSAREMLLDLDTCLRPDRLNENKITFSGDSDMDETRVMPAIRDMPKPIAGNDRAEQTAAANTNTDTQWNDKELETKEKSWKKPLTVVGVTLIVLALIIWGFIRLLDSLDVPEVKVPYVVGKTFEAAKAEIEEAGLQVQDPVTREFKKDIPKDQVFQQSKSNMKVKEGSLIELWVSDGPEMETMDNYVGKLLQDTKDALAALGVDVDSQIKSDPVFSEEPEGTVLKQTPEAGADFDPETDVITLMVSKGKETVDMPNLIDQSLDVAKDLLKANELVLNDADILYEASYLHQKDYIIKQSPFEPNEKVEKGSKISVVVSTGPPADAKEHKFNFIISPAEAGKTSEIRILYSDARGEEMEWDKPRQIDSTRTFAVTVVVSPDTEARVTIIRDNQFVETMTITYDEVAGGSDSSTVTIPGNEAPPPEEPTQSEVDEDNEQSDKEEQQQQQEQQQ</sequence>
<evidence type="ECO:0000256" key="3">
    <source>
        <dbReference type="ARBA" id="ARBA00022679"/>
    </source>
</evidence>
<dbReference type="Pfam" id="PF03793">
    <property type="entry name" value="PASTA"/>
    <property type="match status" value="3"/>
</dbReference>
<feature type="domain" description="PASTA" evidence="12">
    <location>
        <begin position="433"/>
        <end position="503"/>
    </location>
</feature>